<proteinExistence type="predicted"/>
<evidence type="ECO:0000313" key="3">
    <source>
        <dbReference type="Proteomes" id="UP001153365"/>
    </source>
</evidence>
<evidence type="ECO:0000313" key="2">
    <source>
        <dbReference type="EMBL" id="CAH7690166.1"/>
    </source>
</evidence>
<dbReference type="Proteomes" id="UP001153365">
    <property type="component" value="Unassembled WGS sequence"/>
</dbReference>
<organism evidence="2 3">
    <name type="scientific">Phakopsora pachyrhizi</name>
    <name type="common">Asian soybean rust disease fungus</name>
    <dbReference type="NCBI Taxonomy" id="170000"/>
    <lineage>
        <taxon>Eukaryota</taxon>
        <taxon>Fungi</taxon>
        <taxon>Dikarya</taxon>
        <taxon>Basidiomycota</taxon>
        <taxon>Pucciniomycotina</taxon>
        <taxon>Pucciniomycetes</taxon>
        <taxon>Pucciniales</taxon>
        <taxon>Phakopsoraceae</taxon>
        <taxon>Phakopsora</taxon>
    </lineage>
</organism>
<feature type="region of interest" description="Disordered" evidence="1">
    <location>
        <begin position="266"/>
        <end position="315"/>
    </location>
</feature>
<reference evidence="2" key="1">
    <citation type="submission" date="2022-06" db="EMBL/GenBank/DDBJ databases">
        <authorList>
            <consortium name="SYNGENTA / RWTH Aachen University"/>
        </authorList>
    </citation>
    <scope>NUCLEOTIDE SEQUENCE</scope>
</reference>
<dbReference type="EMBL" id="CALTRL010006208">
    <property type="protein sequence ID" value="CAH7690166.1"/>
    <property type="molecule type" value="Genomic_DNA"/>
</dbReference>
<sequence>MEEKPEIKIESKIDWQIKQGSGLGFAGLGPRQVAVRGGSAGRAGQLGLGLDLLGWVLGRWQVGLAGRQAWLGRWGSQGRAVWLTGAAGAWLGFAGLSPRQAGRVGQLVFAGLGPRQVGAARAWLGFSGLGPSQVAARAGQVGQVGHVGRLAGFVGAGRSSRPGQSGQGMSAGWPAWLGRWGRLGQSGQAGAAGARLGFAGLGSRQVAVRAGQVGHARAARACIGFAVAWSGWAGWAGGAGRIVALRERNRLIRWMSFGGDRSLGIPTKGMGMADGGREKERDGYDGGDTAAADNRTEEQRIQDKQDRGAENSVVRIKNNKREALV</sequence>
<dbReference type="AlphaFoldDB" id="A0AAV0BRU9"/>
<keyword evidence="3" id="KW-1185">Reference proteome</keyword>
<name>A0AAV0BRU9_PHAPC</name>
<evidence type="ECO:0000256" key="1">
    <source>
        <dbReference type="SAM" id="MobiDB-lite"/>
    </source>
</evidence>
<gene>
    <name evidence="2" type="ORF">PPACK8108_LOCUS25413</name>
</gene>
<feature type="compositionally biased region" description="Basic and acidic residues" evidence="1">
    <location>
        <begin position="294"/>
        <end position="309"/>
    </location>
</feature>
<accession>A0AAV0BRU9</accession>
<feature type="compositionally biased region" description="Basic and acidic residues" evidence="1">
    <location>
        <begin position="275"/>
        <end position="284"/>
    </location>
</feature>
<protein>
    <submittedName>
        <fullName evidence="2">Uncharacterized protein</fullName>
    </submittedName>
</protein>
<comment type="caution">
    <text evidence="2">The sequence shown here is derived from an EMBL/GenBank/DDBJ whole genome shotgun (WGS) entry which is preliminary data.</text>
</comment>